<protein>
    <submittedName>
        <fullName evidence="1">Uncharacterized protein</fullName>
    </submittedName>
</protein>
<dbReference type="AlphaFoldDB" id="A0A9D4HDJ0"/>
<dbReference type="EMBL" id="JAIWYP010000014">
    <property type="protein sequence ID" value="KAH3713728.1"/>
    <property type="molecule type" value="Genomic_DNA"/>
</dbReference>
<evidence type="ECO:0000313" key="2">
    <source>
        <dbReference type="Proteomes" id="UP000828390"/>
    </source>
</evidence>
<accession>A0A9D4HDJ0</accession>
<name>A0A9D4HDJ0_DREPO</name>
<proteinExistence type="predicted"/>
<evidence type="ECO:0000313" key="1">
    <source>
        <dbReference type="EMBL" id="KAH3713728.1"/>
    </source>
</evidence>
<keyword evidence="2" id="KW-1185">Reference proteome</keyword>
<gene>
    <name evidence="1" type="ORF">DPMN_073530</name>
</gene>
<reference evidence="1" key="2">
    <citation type="submission" date="2020-11" db="EMBL/GenBank/DDBJ databases">
        <authorList>
            <person name="McCartney M.A."/>
            <person name="Auch B."/>
            <person name="Kono T."/>
            <person name="Mallez S."/>
            <person name="Becker A."/>
            <person name="Gohl D.M."/>
            <person name="Silverstein K.A.T."/>
            <person name="Koren S."/>
            <person name="Bechman K.B."/>
            <person name="Herman A."/>
            <person name="Abrahante J.E."/>
            <person name="Garbe J."/>
        </authorList>
    </citation>
    <scope>NUCLEOTIDE SEQUENCE</scope>
    <source>
        <strain evidence="1">Duluth1</strain>
        <tissue evidence="1">Whole animal</tissue>
    </source>
</reference>
<comment type="caution">
    <text evidence="1">The sequence shown here is derived from an EMBL/GenBank/DDBJ whole genome shotgun (WGS) entry which is preliminary data.</text>
</comment>
<reference evidence="1" key="1">
    <citation type="journal article" date="2019" name="bioRxiv">
        <title>The Genome of the Zebra Mussel, Dreissena polymorpha: A Resource for Invasive Species Research.</title>
        <authorList>
            <person name="McCartney M.A."/>
            <person name="Auch B."/>
            <person name="Kono T."/>
            <person name="Mallez S."/>
            <person name="Zhang Y."/>
            <person name="Obille A."/>
            <person name="Becker A."/>
            <person name="Abrahante J.E."/>
            <person name="Garbe J."/>
            <person name="Badalamenti J.P."/>
            <person name="Herman A."/>
            <person name="Mangelson H."/>
            <person name="Liachko I."/>
            <person name="Sullivan S."/>
            <person name="Sone E.D."/>
            <person name="Koren S."/>
            <person name="Silverstein K.A.T."/>
            <person name="Beckman K.B."/>
            <person name="Gohl D.M."/>
        </authorList>
    </citation>
    <scope>NUCLEOTIDE SEQUENCE</scope>
    <source>
        <strain evidence="1">Duluth1</strain>
        <tissue evidence="1">Whole animal</tissue>
    </source>
</reference>
<dbReference type="Proteomes" id="UP000828390">
    <property type="component" value="Unassembled WGS sequence"/>
</dbReference>
<sequence>MASYERQQFKELDEDVDCIVEQVLLGTVERKLRSVCRLIYAVGKERFGVTPSERKQTTVSKNRRQI</sequence>
<organism evidence="1 2">
    <name type="scientific">Dreissena polymorpha</name>
    <name type="common">Zebra mussel</name>
    <name type="synonym">Mytilus polymorpha</name>
    <dbReference type="NCBI Taxonomy" id="45954"/>
    <lineage>
        <taxon>Eukaryota</taxon>
        <taxon>Metazoa</taxon>
        <taxon>Spiralia</taxon>
        <taxon>Lophotrochozoa</taxon>
        <taxon>Mollusca</taxon>
        <taxon>Bivalvia</taxon>
        <taxon>Autobranchia</taxon>
        <taxon>Heteroconchia</taxon>
        <taxon>Euheterodonta</taxon>
        <taxon>Imparidentia</taxon>
        <taxon>Neoheterodontei</taxon>
        <taxon>Myida</taxon>
        <taxon>Dreissenoidea</taxon>
        <taxon>Dreissenidae</taxon>
        <taxon>Dreissena</taxon>
    </lineage>
</organism>